<gene>
    <name evidence="2" type="ORF">GCM10007901_23930</name>
</gene>
<proteinExistence type="predicted"/>
<comment type="caution">
    <text evidence="2">The sequence shown here is derived from an EMBL/GenBank/DDBJ whole genome shotgun (WGS) entry which is preliminary data.</text>
</comment>
<dbReference type="InterPro" id="IPR010982">
    <property type="entry name" value="Lambda_DNA-bd_dom_sf"/>
</dbReference>
<keyword evidence="3" id="KW-1185">Reference proteome</keyword>
<reference evidence="3" key="1">
    <citation type="journal article" date="2019" name="Int. J. Syst. Evol. Microbiol.">
        <title>The Global Catalogue of Microorganisms (GCM) 10K type strain sequencing project: providing services to taxonomists for standard genome sequencing and annotation.</title>
        <authorList>
            <consortium name="The Broad Institute Genomics Platform"/>
            <consortium name="The Broad Institute Genome Sequencing Center for Infectious Disease"/>
            <person name="Wu L."/>
            <person name="Ma J."/>
        </authorList>
    </citation>
    <scope>NUCLEOTIDE SEQUENCE [LARGE SCALE GENOMIC DNA]</scope>
    <source>
        <strain evidence="3">NBRC 111980</strain>
    </source>
</reference>
<dbReference type="RefSeq" id="WP_284321153.1">
    <property type="nucleotide sequence ID" value="NZ_BSOB01000018.1"/>
</dbReference>
<accession>A0ABQ5XP15</accession>
<evidence type="ECO:0000313" key="2">
    <source>
        <dbReference type="EMBL" id="GLQ93442.1"/>
    </source>
</evidence>
<sequence>MAEFEAAPIIDRMQEVVGVRTDIALGQHFGHGSSTVSGWRTRNKIPYEECMILAKRKGVSLDWLLLGTGTMHGDATPTSITEGSSNDPRMQRIGGFLSHWTATHNEDEKAWLEMQLARAVPEYAEWVATRGKS</sequence>
<dbReference type="InterPro" id="IPR010744">
    <property type="entry name" value="Phage_CI_N"/>
</dbReference>
<dbReference type="EMBL" id="BSOB01000018">
    <property type="protein sequence ID" value="GLQ93442.1"/>
    <property type="molecule type" value="Genomic_DNA"/>
</dbReference>
<dbReference type="Pfam" id="PF07022">
    <property type="entry name" value="Phage_CI_repr"/>
    <property type="match status" value="1"/>
</dbReference>
<feature type="domain" description="Bacteriophage CI repressor N-terminal" evidence="1">
    <location>
        <begin position="9"/>
        <end position="71"/>
    </location>
</feature>
<organism evidence="2 3">
    <name type="scientific">Dyella acidisoli</name>
    <dbReference type="NCBI Taxonomy" id="1867834"/>
    <lineage>
        <taxon>Bacteria</taxon>
        <taxon>Pseudomonadati</taxon>
        <taxon>Pseudomonadota</taxon>
        <taxon>Gammaproteobacteria</taxon>
        <taxon>Lysobacterales</taxon>
        <taxon>Rhodanobacteraceae</taxon>
        <taxon>Dyella</taxon>
    </lineage>
</organism>
<dbReference type="Gene3D" id="1.10.260.40">
    <property type="entry name" value="lambda repressor-like DNA-binding domains"/>
    <property type="match status" value="1"/>
</dbReference>
<protein>
    <recommendedName>
        <fullName evidence="1">Bacteriophage CI repressor N-terminal domain-containing protein</fullName>
    </recommendedName>
</protein>
<dbReference type="Proteomes" id="UP001156670">
    <property type="component" value="Unassembled WGS sequence"/>
</dbReference>
<name>A0ABQ5XP15_9GAMM</name>
<evidence type="ECO:0000313" key="3">
    <source>
        <dbReference type="Proteomes" id="UP001156670"/>
    </source>
</evidence>
<evidence type="ECO:0000259" key="1">
    <source>
        <dbReference type="Pfam" id="PF07022"/>
    </source>
</evidence>